<proteinExistence type="predicted"/>
<dbReference type="PANTHER" id="PTHR38926:SF81">
    <property type="entry name" value="F-BOX DOMAIN-CONTAINING PROTEIN"/>
    <property type="match status" value="1"/>
</dbReference>
<feature type="region of interest" description="Disordered" evidence="1">
    <location>
        <begin position="255"/>
        <end position="276"/>
    </location>
</feature>
<accession>A0AAV9A2S6</accession>
<evidence type="ECO:0000313" key="2">
    <source>
        <dbReference type="EMBL" id="KAK1258467.1"/>
    </source>
</evidence>
<feature type="compositionally biased region" description="Polar residues" evidence="1">
    <location>
        <begin position="256"/>
        <end position="276"/>
    </location>
</feature>
<reference evidence="2" key="1">
    <citation type="journal article" date="2023" name="Nat. Commun.">
        <title>Diploid and tetraploid genomes of Acorus and the evolution of monocots.</title>
        <authorList>
            <person name="Ma L."/>
            <person name="Liu K.W."/>
            <person name="Li Z."/>
            <person name="Hsiao Y.Y."/>
            <person name="Qi Y."/>
            <person name="Fu T."/>
            <person name="Tang G.D."/>
            <person name="Zhang D."/>
            <person name="Sun W.H."/>
            <person name="Liu D.K."/>
            <person name="Li Y."/>
            <person name="Chen G.Z."/>
            <person name="Liu X.D."/>
            <person name="Liao X.Y."/>
            <person name="Jiang Y.T."/>
            <person name="Yu X."/>
            <person name="Hao Y."/>
            <person name="Huang J."/>
            <person name="Zhao X.W."/>
            <person name="Ke S."/>
            <person name="Chen Y.Y."/>
            <person name="Wu W.L."/>
            <person name="Hsu J.L."/>
            <person name="Lin Y.F."/>
            <person name="Huang M.D."/>
            <person name="Li C.Y."/>
            <person name="Huang L."/>
            <person name="Wang Z.W."/>
            <person name="Zhao X."/>
            <person name="Zhong W.Y."/>
            <person name="Peng D.H."/>
            <person name="Ahmad S."/>
            <person name="Lan S."/>
            <person name="Zhang J.S."/>
            <person name="Tsai W.C."/>
            <person name="Van de Peer Y."/>
            <person name="Liu Z.J."/>
        </authorList>
    </citation>
    <scope>NUCLEOTIDE SEQUENCE</scope>
    <source>
        <strain evidence="2">SCP</strain>
    </source>
</reference>
<dbReference type="AlphaFoldDB" id="A0AAV9A2S6"/>
<dbReference type="Proteomes" id="UP001179952">
    <property type="component" value="Unassembled WGS sequence"/>
</dbReference>
<protein>
    <submittedName>
        <fullName evidence="2">F-box protein FBW2</fullName>
    </submittedName>
</protein>
<dbReference type="PANTHER" id="PTHR38926">
    <property type="entry name" value="F-BOX DOMAIN CONTAINING PROTEIN, EXPRESSED"/>
    <property type="match status" value="1"/>
</dbReference>
<sequence>MRRRPRRSVWEGLTPELMAMIVKGIETDEVARVVPFVCTGWRDAVSGPDCWGNIELEQWCRRVYSSHVIDFAISSLVFRSQGNLRRLSAFRIGDFAFSFLSNFAKCLTVLKIPMSEVTDENVKTHAKCFAALKILDISYCLSITSKGIEEFGWHCKLLEQLRRTLPPPGFEGSSSSEVDDSEALAIANSMPGLRQLELAYGRCCDIGLHAIVSNCSALTNLDILGCLNVMMQGDLKDKCHKIRTFRDPWDDDGYFYQSSDDGNNSDGAATDSSLDD</sequence>
<dbReference type="EMBL" id="JAUJYN010000016">
    <property type="protein sequence ID" value="KAK1258467.1"/>
    <property type="molecule type" value="Genomic_DNA"/>
</dbReference>
<dbReference type="SUPFAM" id="SSF52047">
    <property type="entry name" value="RNI-like"/>
    <property type="match status" value="1"/>
</dbReference>
<reference evidence="2" key="2">
    <citation type="submission" date="2023-06" db="EMBL/GenBank/DDBJ databases">
        <authorList>
            <person name="Ma L."/>
            <person name="Liu K.-W."/>
            <person name="Li Z."/>
            <person name="Hsiao Y.-Y."/>
            <person name="Qi Y."/>
            <person name="Fu T."/>
            <person name="Tang G."/>
            <person name="Zhang D."/>
            <person name="Sun W.-H."/>
            <person name="Liu D.-K."/>
            <person name="Li Y."/>
            <person name="Chen G.-Z."/>
            <person name="Liu X.-D."/>
            <person name="Liao X.-Y."/>
            <person name="Jiang Y.-T."/>
            <person name="Yu X."/>
            <person name="Hao Y."/>
            <person name="Huang J."/>
            <person name="Zhao X.-W."/>
            <person name="Ke S."/>
            <person name="Chen Y.-Y."/>
            <person name="Wu W.-L."/>
            <person name="Hsu J.-L."/>
            <person name="Lin Y.-F."/>
            <person name="Huang M.-D."/>
            <person name="Li C.-Y."/>
            <person name="Huang L."/>
            <person name="Wang Z.-W."/>
            <person name="Zhao X."/>
            <person name="Zhong W.-Y."/>
            <person name="Peng D.-H."/>
            <person name="Ahmad S."/>
            <person name="Lan S."/>
            <person name="Zhang J.-S."/>
            <person name="Tsai W.-C."/>
            <person name="Van De Peer Y."/>
            <person name="Liu Z.-J."/>
        </authorList>
    </citation>
    <scope>NUCLEOTIDE SEQUENCE</scope>
    <source>
        <strain evidence="2">SCP</strain>
        <tissue evidence="2">Leaves</tissue>
    </source>
</reference>
<dbReference type="InterPro" id="IPR032675">
    <property type="entry name" value="LRR_dom_sf"/>
</dbReference>
<evidence type="ECO:0000313" key="3">
    <source>
        <dbReference type="Proteomes" id="UP001179952"/>
    </source>
</evidence>
<gene>
    <name evidence="2" type="ORF">QJS04_geneDACA011504</name>
</gene>
<name>A0AAV9A2S6_ACOGR</name>
<evidence type="ECO:0000256" key="1">
    <source>
        <dbReference type="SAM" id="MobiDB-lite"/>
    </source>
</evidence>
<organism evidence="2 3">
    <name type="scientific">Acorus gramineus</name>
    <name type="common">Dwarf sweet flag</name>
    <dbReference type="NCBI Taxonomy" id="55184"/>
    <lineage>
        <taxon>Eukaryota</taxon>
        <taxon>Viridiplantae</taxon>
        <taxon>Streptophyta</taxon>
        <taxon>Embryophyta</taxon>
        <taxon>Tracheophyta</taxon>
        <taxon>Spermatophyta</taxon>
        <taxon>Magnoliopsida</taxon>
        <taxon>Liliopsida</taxon>
        <taxon>Acoraceae</taxon>
        <taxon>Acorus</taxon>
    </lineage>
</organism>
<comment type="caution">
    <text evidence="2">The sequence shown here is derived from an EMBL/GenBank/DDBJ whole genome shotgun (WGS) entry which is preliminary data.</text>
</comment>
<keyword evidence="3" id="KW-1185">Reference proteome</keyword>
<dbReference type="Gene3D" id="3.80.10.10">
    <property type="entry name" value="Ribonuclease Inhibitor"/>
    <property type="match status" value="1"/>
</dbReference>